<evidence type="ECO:0000256" key="12">
    <source>
        <dbReference type="SAM" id="MobiDB-lite"/>
    </source>
</evidence>
<dbReference type="InterPro" id="IPR000387">
    <property type="entry name" value="Tyr_Pase_dom"/>
</dbReference>
<keyword evidence="5" id="KW-0677">Repeat</keyword>
<feature type="domain" description="Tyrosine-protein phosphatase" evidence="14">
    <location>
        <begin position="1373"/>
        <end position="1547"/>
    </location>
</feature>
<feature type="region of interest" description="Disordered" evidence="12">
    <location>
        <begin position="418"/>
        <end position="446"/>
    </location>
</feature>
<dbReference type="GO" id="GO:0032502">
    <property type="term" value="P:developmental process"/>
    <property type="evidence" value="ECO:0007669"/>
    <property type="project" value="UniProtKB-ARBA"/>
</dbReference>
<feature type="compositionally biased region" description="Basic and acidic residues" evidence="12">
    <location>
        <begin position="418"/>
        <end position="431"/>
    </location>
</feature>
<protein>
    <recommendedName>
        <fullName evidence="2">protein-tyrosine-phosphatase</fullName>
        <ecNumber evidence="2">3.1.3.48</ecNumber>
    </recommendedName>
</protein>
<dbReference type="Gene3D" id="2.60.40.10">
    <property type="entry name" value="Immunoglobulins"/>
    <property type="match status" value="1"/>
</dbReference>
<evidence type="ECO:0000259" key="15">
    <source>
        <dbReference type="PROSITE" id="PS50056"/>
    </source>
</evidence>
<dbReference type="InterPro" id="IPR003961">
    <property type="entry name" value="FN3_dom"/>
</dbReference>
<evidence type="ECO:0000256" key="10">
    <source>
        <dbReference type="ARBA" id="ARBA00023180"/>
    </source>
</evidence>
<dbReference type="Pfam" id="PF00102">
    <property type="entry name" value="Y_phosphatase"/>
    <property type="match status" value="2"/>
</dbReference>
<evidence type="ECO:0000256" key="5">
    <source>
        <dbReference type="ARBA" id="ARBA00022737"/>
    </source>
</evidence>
<sequence>MRPPILFAALLWLRGFSAEVSISFSPGPHLNMNITSQGRPTSLFLSWAVPEPGGFIHALCLTRLSPLSSPEGQQLQAHTKASSFEFQDLVPGSRYQLEVTPLRPCGQNVTVTLAARTGIRPTESQTLAHNISMPPGTLSYNFGDLLPGSDPCVSRSPGAAYPGYQGLASPRGAAWLHVVLIDLLGGTNLTAVVRRGVSHHTFLHLSPGTPHELTFSVAAGSSCTYFFVFFTDPSAPLDLVLTPLPTKLWASRQGGPGALDGFLLKLSGPVEKNITVGPEAYNVTFPGPLPTGHYALDLKVPAGPYGAWTQASAWLDDSAAQSRQGSDAKLQLDGLEASKEPRKRALLYMEGNLGLLGNISVPPGATHITFYGLVPGARYCVDIASSLGIITQSLTGHTSEYQALCSLALQLEGLARGGRSEQGRGSEELGRGHQRGSQKSPGSLVDLGPDNSSLTLRSLVPSSCCAVSVWAWAGNLNSSIQKIHICTFPAPPANLSLNLAIQPPALRASWSPPSVGREDFQVQLYSLRPLTLEREETLAAEIFSPFSPHPPYLALLAGLLAPPLVNVTSEGPTQLWASWVHASRGRDSYQVTLYQAGTQASTSAVGAKVASTSFLSLTLGTKYEVEVVMQAGTLHTVAANTSGWTPLRPPSELLVSRHASTTVVSLAWVSSPLRAHSLGEGRGSQLSEVGHLSWEHPRYVFPPGRDPFPWSASPRSPAYGECTDPHPTQSLLIPTEPGPVEDVQCQPEATFLALNWTVPAQLAAGGNAHLMGIHVNVSVFQADTSKNAVLLPSLVPATSYHLSLAVLGRNGLWIRSSLSSPSPAWHPPALAPAPELEPGTEMGVMIPQGILGKDVGQIQWYRIIATINMSHEYWPSGEAINHTWRDRYYRGHDSYLAVLLPNPFYPEPWAVLRSWTVPVGTEDCGHTKQMCNGQLKPGSQYRKAWHDPQGLWDKAMFHSSLLSAEPRASVPPAAVPLPVVEGLMAGCVLTICAVLEEGEGAENPFSQELTAYNLWTHWPIPIHSFRQSQEAKSAHAHQALFLEFEVRPLPPLGWAGGANTTKNRYPHVLPYDHSRVRLTWLDGEPHSDYINANFVPVREFIAPQGPLRKMPEDFWRLVWELQVRVIVMLTVGMKDGRVLCEHYWPADSTLVIRGHITIHLLAKEPEDEWTKREFQLQHMGREQQRVKQLWFTTWPNHSMLEAPSSLPAFMELVQEHARATQGMGPILVHCSVGMSRTGTFVALSRLLQQLEEEQVVGTFRAVCAPRMHRPLMIQAPSQYIFLHSCLLNKILEAPPNVSESWPISVMKFMQACAKRAASANAGFLKKYELLLQAIKDEAGSSTPPPGCKQDSPISCESHRGPCGEAGEPPDDMPEAWLFPRGPSGRDHVVLTGPAGPEELWKLVWQHGAHVLVSGCPPDATEKPQEFWPTEMQPIVTDMVTVHWVAESSTAGWLCTLFRVTHVGDSRKEREVQRLQFPYLEPGRELPATNLLPFLAAVGQCCSRGNSKKPGTLLSRSSKGTTQLGTFLAMEQLLQQAGSECTMDVFNVTLQWSQEQYIYLYNCLNSALADELP</sequence>
<evidence type="ECO:0000256" key="1">
    <source>
        <dbReference type="ARBA" id="ARBA00004479"/>
    </source>
</evidence>
<dbReference type="InterPro" id="IPR029021">
    <property type="entry name" value="Prot-tyrosine_phosphatase-like"/>
</dbReference>
<dbReference type="InterPro" id="IPR036116">
    <property type="entry name" value="FN3_sf"/>
</dbReference>
<evidence type="ECO:0000259" key="14">
    <source>
        <dbReference type="PROSITE" id="PS50055"/>
    </source>
</evidence>
<feature type="domain" description="Fibronectin type-III" evidence="16">
    <location>
        <begin position="28"/>
        <end position="122"/>
    </location>
</feature>
<evidence type="ECO:0000256" key="7">
    <source>
        <dbReference type="ARBA" id="ARBA00022912"/>
    </source>
</evidence>
<evidence type="ECO:0000256" key="8">
    <source>
        <dbReference type="ARBA" id="ARBA00022989"/>
    </source>
</evidence>
<dbReference type="InterPro" id="IPR013783">
    <property type="entry name" value="Ig-like_fold"/>
</dbReference>
<feature type="region of interest" description="Disordered" evidence="12">
    <location>
        <begin position="1339"/>
        <end position="1369"/>
    </location>
</feature>
<organism evidence="17 18">
    <name type="scientific">Piliocolobus tephrosceles</name>
    <name type="common">Ugandan red Colobus</name>
    <dbReference type="NCBI Taxonomy" id="591936"/>
    <lineage>
        <taxon>Eukaryota</taxon>
        <taxon>Metazoa</taxon>
        <taxon>Chordata</taxon>
        <taxon>Craniata</taxon>
        <taxon>Vertebrata</taxon>
        <taxon>Euteleostomi</taxon>
        <taxon>Mammalia</taxon>
        <taxon>Eutheria</taxon>
        <taxon>Euarchontoglires</taxon>
        <taxon>Primates</taxon>
        <taxon>Haplorrhini</taxon>
        <taxon>Catarrhini</taxon>
        <taxon>Cercopithecidae</taxon>
        <taxon>Colobinae</taxon>
        <taxon>Piliocolobus</taxon>
    </lineage>
</organism>
<dbReference type="PROSITE" id="PS00383">
    <property type="entry name" value="TYR_PHOSPHATASE_1"/>
    <property type="match status" value="1"/>
</dbReference>
<reference evidence="17" key="2">
    <citation type="submission" date="2025-09" db="UniProtKB">
        <authorList>
            <consortium name="Ensembl"/>
        </authorList>
    </citation>
    <scope>IDENTIFICATION</scope>
</reference>
<keyword evidence="8" id="KW-1133">Transmembrane helix</keyword>
<dbReference type="GO" id="GO:0016020">
    <property type="term" value="C:membrane"/>
    <property type="evidence" value="ECO:0007669"/>
    <property type="project" value="UniProtKB-SubCell"/>
</dbReference>
<dbReference type="SUPFAM" id="SSF49265">
    <property type="entry name" value="Fibronectin type III"/>
    <property type="match status" value="2"/>
</dbReference>
<evidence type="ECO:0000256" key="13">
    <source>
        <dbReference type="SAM" id="SignalP"/>
    </source>
</evidence>
<dbReference type="InterPro" id="IPR003595">
    <property type="entry name" value="Tyr_Pase_cat"/>
</dbReference>
<dbReference type="SUPFAM" id="SSF52799">
    <property type="entry name" value="(Phosphotyrosine protein) phosphatases II"/>
    <property type="match status" value="2"/>
</dbReference>
<dbReference type="PROSITE" id="PS50055">
    <property type="entry name" value="TYR_PHOSPHATASE_PTP"/>
    <property type="match status" value="2"/>
</dbReference>
<evidence type="ECO:0000256" key="2">
    <source>
        <dbReference type="ARBA" id="ARBA00013064"/>
    </source>
</evidence>
<dbReference type="PROSITE" id="PS50853">
    <property type="entry name" value="FN3"/>
    <property type="match status" value="1"/>
</dbReference>
<feature type="domain" description="Tyrosine-protein phosphatase" evidence="14">
    <location>
        <begin position="1059"/>
        <end position="1289"/>
    </location>
</feature>
<dbReference type="GO" id="GO:0004725">
    <property type="term" value="F:protein tyrosine phosphatase activity"/>
    <property type="evidence" value="ECO:0007669"/>
    <property type="project" value="UniProtKB-EC"/>
</dbReference>
<keyword evidence="3" id="KW-0812">Transmembrane</keyword>
<accession>A0A8C9HZ51</accession>
<dbReference type="EC" id="3.1.3.48" evidence="2"/>
<keyword evidence="10" id="KW-0325">Glycoprotein</keyword>
<keyword evidence="6" id="KW-0378">Hydrolase</keyword>
<evidence type="ECO:0000256" key="4">
    <source>
        <dbReference type="ARBA" id="ARBA00022729"/>
    </source>
</evidence>
<proteinExistence type="inferred from homology"/>
<dbReference type="GO" id="GO:0043235">
    <property type="term" value="C:receptor complex"/>
    <property type="evidence" value="ECO:0007669"/>
    <property type="project" value="TreeGrafter"/>
</dbReference>
<dbReference type="Ensembl" id="ENSPTET00000039642.1">
    <property type="protein sequence ID" value="ENSPTEP00000028398.1"/>
    <property type="gene ID" value="ENSPTEG00000028056.1"/>
</dbReference>
<evidence type="ECO:0000256" key="6">
    <source>
        <dbReference type="ARBA" id="ARBA00022801"/>
    </source>
</evidence>
<dbReference type="PANTHER" id="PTHR46957">
    <property type="entry name" value="CYTOKINE RECEPTOR"/>
    <property type="match status" value="1"/>
</dbReference>
<evidence type="ECO:0000313" key="17">
    <source>
        <dbReference type="Ensembl" id="ENSPTEP00000028398.1"/>
    </source>
</evidence>
<evidence type="ECO:0000313" key="18">
    <source>
        <dbReference type="Proteomes" id="UP000694416"/>
    </source>
</evidence>
<evidence type="ECO:0000256" key="3">
    <source>
        <dbReference type="ARBA" id="ARBA00022692"/>
    </source>
</evidence>
<dbReference type="FunFam" id="2.60.40.10:FF:000369">
    <property type="entry name" value="Protein tyrosine phosphatase, receptor type B"/>
    <property type="match status" value="1"/>
</dbReference>
<dbReference type="InterPro" id="IPR000242">
    <property type="entry name" value="PTP_cat"/>
</dbReference>
<dbReference type="InterPro" id="IPR050713">
    <property type="entry name" value="RTP_Phos/Ushers"/>
</dbReference>
<dbReference type="PANTHER" id="PTHR46957:SF10">
    <property type="entry name" value="PROTEIN TYROSINE PHOSPHATASE, RECEPTOR TYPE, H"/>
    <property type="match status" value="1"/>
</dbReference>
<feature type="chain" id="PRO_5034130173" description="protein-tyrosine-phosphatase" evidence="13">
    <location>
        <begin position="19"/>
        <end position="1572"/>
    </location>
</feature>
<dbReference type="SMART" id="SM00404">
    <property type="entry name" value="PTPc_motif"/>
    <property type="match status" value="1"/>
</dbReference>
<evidence type="ECO:0000256" key="11">
    <source>
        <dbReference type="ARBA" id="ARBA00025789"/>
    </source>
</evidence>
<dbReference type="Gene3D" id="3.90.190.10">
    <property type="entry name" value="Protein tyrosine phosphatase superfamily"/>
    <property type="match status" value="2"/>
</dbReference>
<dbReference type="Proteomes" id="UP000694416">
    <property type="component" value="Unplaced"/>
</dbReference>
<feature type="signal peptide" evidence="13">
    <location>
        <begin position="1"/>
        <end position="18"/>
    </location>
</feature>
<comment type="subcellular location">
    <subcellularLocation>
        <location evidence="1">Membrane</location>
        <topology evidence="1">Single-pass type I membrane protein</topology>
    </subcellularLocation>
</comment>
<evidence type="ECO:0000259" key="16">
    <source>
        <dbReference type="PROSITE" id="PS50853"/>
    </source>
</evidence>
<comment type="similarity">
    <text evidence="11">Belongs to the protein-tyrosine phosphatase family. Receptor class 3 subfamily.</text>
</comment>
<dbReference type="PRINTS" id="PR00700">
    <property type="entry name" value="PRTYPHPHTASE"/>
</dbReference>
<dbReference type="SMART" id="SM00194">
    <property type="entry name" value="PTPc"/>
    <property type="match status" value="1"/>
</dbReference>
<keyword evidence="4 13" id="KW-0732">Signal</keyword>
<reference evidence="17" key="1">
    <citation type="submission" date="2025-08" db="UniProtKB">
        <authorList>
            <consortium name="Ensembl"/>
        </authorList>
    </citation>
    <scope>IDENTIFICATION</scope>
</reference>
<evidence type="ECO:0000256" key="9">
    <source>
        <dbReference type="ARBA" id="ARBA00023136"/>
    </source>
</evidence>
<dbReference type="SMART" id="SM00060">
    <property type="entry name" value="FN3"/>
    <property type="match status" value="3"/>
</dbReference>
<dbReference type="InterPro" id="IPR041201">
    <property type="entry name" value="PTPRJ_TM"/>
</dbReference>
<feature type="domain" description="Tyrosine specific protein phosphatases" evidence="15">
    <location>
        <begin position="1207"/>
        <end position="1280"/>
    </location>
</feature>
<dbReference type="InterPro" id="IPR016130">
    <property type="entry name" value="Tyr_Pase_AS"/>
</dbReference>
<keyword evidence="9" id="KW-0472">Membrane</keyword>
<keyword evidence="7" id="KW-0904">Protein phosphatase</keyword>
<dbReference type="Pfam" id="PF18861">
    <property type="entry name" value="PTP_tm"/>
    <property type="match status" value="1"/>
</dbReference>
<dbReference type="PROSITE" id="PS50056">
    <property type="entry name" value="TYR_PHOSPHATASE_2"/>
    <property type="match status" value="1"/>
</dbReference>
<keyword evidence="18" id="KW-1185">Reference proteome</keyword>
<name>A0A8C9HZ51_9PRIM</name>